<gene>
    <name evidence="1" type="ORF">DCAR_009191</name>
    <name evidence="2" type="ORF">DCAR_0310394</name>
</gene>
<dbReference type="Proteomes" id="UP000077755">
    <property type="component" value="Chromosome 3"/>
</dbReference>
<dbReference type="EMBL" id="LNRQ01000003">
    <property type="protein sequence ID" value="KZN00437.1"/>
    <property type="molecule type" value="Genomic_DNA"/>
</dbReference>
<reference evidence="2" key="2">
    <citation type="submission" date="2022-03" db="EMBL/GenBank/DDBJ databases">
        <title>Draft title - Genomic analysis of global carrot germplasm unveils the trajectory of domestication and the origin of high carotenoid orange carrot.</title>
        <authorList>
            <person name="Iorizzo M."/>
            <person name="Ellison S."/>
            <person name="Senalik D."/>
            <person name="Macko-Podgorni A."/>
            <person name="Grzebelus D."/>
            <person name="Bostan H."/>
            <person name="Rolling W."/>
            <person name="Curaba J."/>
            <person name="Simon P."/>
        </authorList>
    </citation>
    <scope>NUCLEOTIDE SEQUENCE</scope>
    <source>
        <tissue evidence="2">Leaf</tissue>
    </source>
</reference>
<dbReference type="EMBL" id="CP093345">
    <property type="protein sequence ID" value="WOG91146.1"/>
    <property type="molecule type" value="Genomic_DNA"/>
</dbReference>
<evidence type="ECO:0000313" key="1">
    <source>
        <dbReference type="EMBL" id="KZN00437.1"/>
    </source>
</evidence>
<name>A0A165ZUA1_DAUCS</name>
<protein>
    <submittedName>
        <fullName evidence="1">Uncharacterized protein</fullName>
    </submittedName>
</protein>
<sequence length="126" mass="14739">MQPSKKKVLKAKTMKNIVRKIAAIIEREDREEGLEACQKEDDYWREAGEGIMSRAAKKREEKSKKLEVAAARRAENRLLAKLEVEKLTATRHTEKLKKQEEAAARKAEFLAELEKERLESTEEWDW</sequence>
<keyword evidence="3" id="KW-1185">Reference proteome</keyword>
<dbReference type="AlphaFoldDB" id="A0A165ZUA1"/>
<reference evidence="1" key="1">
    <citation type="journal article" date="2016" name="Nat. Genet.">
        <title>A high-quality carrot genome assembly provides new insights into carotenoid accumulation and asterid genome evolution.</title>
        <authorList>
            <person name="Iorizzo M."/>
            <person name="Ellison S."/>
            <person name="Senalik D."/>
            <person name="Zeng P."/>
            <person name="Satapoomin P."/>
            <person name="Huang J."/>
            <person name="Bowman M."/>
            <person name="Iovene M."/>
            <person name="Sanseverino W."/>
            <person name="Cavagnaro P."/>
            <person name="Yildiz M."/>
            <person name="Macko-Podgorni A."/>
            <person name="Moranska E."/>
            <person name="Grzebelus E."/>
            <person name="Grzebelus D."/>
            <person name="Ashrafi H."/>
            <person name="Zheng Z."/>
            <person name="Cheng S."/>
            <person name="Spooner D."/>
            <person name="Van Deynze A."/>
            <person name="Simon P."/>
        </authorList>
    </citation>
    <scope>NUCLEOTIDE SEQUENCE [LARGE SCALE GENOMIC DNA]</scope>
    <source>
        <tissue evidence="1">Leaf</tissue>
    </source>
</reference>
<proteinExistence type="predicted"/>
<dbReference type="Gramene" id="KZN00437">
    <property type="protein sequence ID" value="KZN00437"/>
    <property type="gene ID" value="DCAR_009191"/>
</dbReference>
<accession>A0A165ZUA1</accession>
<evidence type="ECO:0000313" key="2">
    <source>
        <dbReference type="EMBL" id="WOG91146.1"/>
    </source>
</evidence>
<evidence type="ECO:0000313" key="3">
    <source>
        <dbReference type="Proteomes" id="UP000077755"/>
    </source>
</evidence>
<organism evidence="1">
    <name type="scientific">Daucus carota subsp. sativus</name>
    <name type="common">Carrot</name>
    <dbReference type="NCBI Taxonomy" id="79200"/>
    <lineage>
        <taxon>Eukaryota</taxon>
        <taxon>Viridiplantae</taxon>
        <taxon>Streptophyta</taxon>
        <taxon>Embryophyta</taxon>
        <taxon>Tracheophyta</taxon>
        <taxon>Spermatophyta</taxon>
        <taxon>Magnoliopsida</taxon>
        <taxon>eudicotyledons</taxon>
        <taxon>Gunneridae</taxon>
        <taxon>Pentapetalae</taxon>
        <taxon>asterids</taxon>
        <taxon>campanulids</taxon>
        <taxon>Apiales</taxon>
        <taxon>Apiaceae</taxon>
        <taxon>Apioideae</taxon>
        <taxon>Scandiceae</taxon>
        <taxon>Daucinae</taxon>
        <taxon>Daucus</taxon>
        <taxon>Daucus sect. Daucus</taxon>
    </lineage>
</organism>